<protein>
    <submittedName>
        <fullName evidence="1">Uncharacterized protein</fullName>
    </submittedName>
</protein>
<evidence type="ECO:0000313" key="2">
    <source>
        <dbReference type="Proteomes" id="UP000303027"/>
    </source>
</evidence>
<name>A0A4D0R918_ECOLX</name>
<reference evidence="1 2" key="1">
    <citation type="submission" date="2018-04" db="EMBL/GenBank/DDBJ databases">
        <title>Large scale genomics of bovine and human commensal E. coli to reveal the emerging process of EHEC.</title>
        <authorList>
            <person name="Arimizu Y."/>
            <person name="Ogura Y."/>
        </authorList>
    </citation>
    <scope>NUCLEOTIDE SEQUENCE [LARGE SCALE GENOMIC DNA]</scope>
    <source>
        <strain evidence="1 2">KK-P061</strain>
    </source>
</reference>
<dbReference type="EMBL" id="BFXY01000043">
    <property type="protein sequence ID" value="GDH34865.1"/>
    <property type="molecule type" value="Genomic_DNA"/>
</dbReference>
<evidence type="ECO:0000313" key="1">
    <source>
        <dbReference type="EMBL" id="GDH34865.1"/>
    </source>
</evidence>
<comment type="caution">
    <text evidence="1">The sequence shown here is derived from an EMBL/GenBank/DDBJ whole genome shotgun (WGS) entry which is preliminary data.</text>
</comment>
<dbReference type="RefSeq" id="WP_001289132.1">
    <property type="nucleotide sequence ID" value="NZ_BFXY01000043.1"/>
</dbReference>
<dbReference type="AlphaFoldDB" id="A0A4D0R918"/>
<organism evidence="1 2">
    <name type="scientific">Escherichia coli</name>
    <dbReference type="NCBI Taxonomy" id="562"/>
    <lineage>
        <taxon>Bacteria</taxon>
        <taxon>Pseudomonadati</taxon>
        <taxon>Pseudomonadota</taxon>
        <taxon>Gammaproteobacteria</taxon>
        <taxon>Enterobacterales</taxon>
        <taxon>Enterobacteriaceae</taxon>
        <taxon>Escherichia</taxon>
    </lineage>
</organism>
<dbReference type="Proteomes" id="UP000303027">
    <property type="component" value="Unassembled WGS sequence"/>
</dbReference>
<accession>A0A4D0R918</accession>
<sequence length="156" mass="18370">MSEGTRVNDFAYVKQALLAVFHRMNTRPLTRLCEKDDIQRGIADIQWMLHHHYYPSPGQVGFIIFLLRDEKFRVVREDGRQSFLAVEIQSLIDVLKDIRKYLQFVTRYDYDGCIIRLHASAERKYLWIFLECVIVFILCAVFSDYLLKTPGGEHVP</sequence>
<gene>
    <name evidence="1" type="ORF">BvCmsKKP061_01324</name>
</gene>
<proteinExistence type="predicted"/>